<dbReference type="OrthoDB" id="1681958at2759"/>
<accession>A0A2Z6PJZ0</accession>
<dbReference type="EMBL" id="DF974900">
    <property type="protein sequence ID" value="GAU50875.1"/>
    <property type="molecule type" value="Genomic_DNA"/>
</dbReference>
<keyword evidence="3" id="KW-1185">Reference proteome</keyword>
<dbReference type="PANTHER" id="PTHR36617:SF5">
    <property type="entry name" value="OS05G0421675 PROTEIN"/>
    <property type="match status" value="1"/>
</dbReference>
<reference evidence="3" key="1">
    <citation type="journal article" date="2017" name="Front. Plant Sci.">
        <title>Climate Clever Clovers: New Paradigm to Reduce the Environmental Footprint of Ruminants by Breeding Low Methanogenic Forages Utilizing Haplotype Variation.</title>
        <authorList>
            <person name="Kaur P."/>
            <person name="Appels R."/>
            <person name="Bayer P.E."/>
            <person name="Keeble-Gagnere G."/>
            <person name="Wang J."/>
            <person name="Hirakawa H."/>
            <person name="Shirasawa K."/>
            <person name="Vercoe P."/>
            <person name="Stefanova K."/>
            <person name="Durmic Z."/>
            <person name="Nichols P."/>
            <person name="Revell C."/>
            <person name="Isobe S.N."/>
            <person name="Edwards D."/>
            <person name="Erskine W."/>
        </authorList>
    </citation>
    <scope>NUCLEOTIDE SEQUENCE [LARGE SCALE GENOMIC DNA]</scope>
    <source>
        <strain evidence="3">cv. Daliak</strain>
    </source>
</reference>
<evidence type="ECO:0000313" key="2">
    <source>
        <dbReference type="EMBL" id="GAU50875.1"/>
    </source>
</evidence>
<sequence length="185" mass="20709">MTGGSEAVGGGAERFFVVEGGLENSRRTVDAMCELGWEDGGAAWQWRRQLLAWEEEKLAECRTLLLNVVLQPNISDKWVWRHDINNGYSVRDAYTFLTHAASHGADATPDLIWHKQVPMKVSLLAWRLLRNRLPTKDNLVTRNIIPQDFQLCVHGCGGLETTHHLFLSYSVFAPLWGAVGVLGLA</sequence>
<evidence type="ECO:0000313" key="3">
    <source>
        <dbReference type="Proteomes" id="UP000242715"/>
    </source>
</evidence>
<evidence type="ECO:0000259" key="1">
    <source>
        <dbReference type="Pfam" id="PF13966"/>
    </source>
</evidence>
<feature type="domain" description="Reverse transcriptase zinc-binding" evidence="1">
    <location>
        <begin position="88"/>
        <end position="176"/>
    </location>
</feature>
<gene>
    <name evidence="2" type="ORF">TSUD_88620</name>
</gene>
<protein>
    <recommendedName>
        <fullName evidence="1">Reverse transcriptase zinc-binding domain-containing protein</fullName>
    </recommendedName>
</protein>
<name>A0A2Z6PJZ0_TRISU</name>
<organism evidence="2 3">
    <name type="scientific">Trifolium subterraneum</name>
    <name type="common">Subterranean clover</name>
    <dbReference type="NCBI Taxonomy" id="3900"/>
    <lineage>
        <taxon>Eukaryota</taxon>
        <taxon>Viridiplantae</taxon>
        <taxon>Streptophyta</taxon>
        <taxon>Embryophyta</taxon>
        <taxon>Tracheophyta</taxon>
        <taxon>Spermatophyta</taxon>
        <taxon>Magnoliopsida</taxon>
        <taxon>eudicotyledons</taxon>
        <taxon>Gunneridae</taxon>
        <taxon>Pentapetalae</taxon>
        <taxon>rosids</taxon>
        <taxon>fabids</taxon>
        <taxon>Fabales</taxon>
        <taxon>Fabaceae</taxon>
        <taxon>Papilionoideae</taxon>
        <taxon>50 kb inversion clade</taxon>
        <taxon>NPAAA clade</taxon>
        <taxon>Hologalegina</taxon>
        <taxon>IRL clade</taxon>
        <taxon>Trifolieae</taxon>
        <taxon>Trifolium</taxon>
    </lineage>
</organism>
<dbReference type="Proteomes" id="UP000242715">
    <property type="component" value="Unassembled WGS sequence"/>
</dbReference>
<proteinExistence type="predicted"/>
<dbReference type="AlphaFoldDB" id="A0A2Z6PJZ0"/>
<dbReference type="InterPro" id="IPR026960">
    <property type="entry name" value="RVT-Znf"/>
</dbReference>
<dbReference type="PANTHER" id="PTHR36617">
    <property type="entry name" value="PROTEIN, PUTATIVE-RELATED"/>
    <property type="match status" value="1"/>
</dbReference>
<dbReference type="Pfam" id="PF13966">
    <property type="entry name" value="zf-RVT"/>
    <property type="match status" value="1"/>
</dbReference>